<feature type="domain" description="LysM" evidence="2">
    <location>
        <begin position="98"/>
        <end position="148"/>
    </location>
</feature>
<sequence length="153" mass="16046">MKSQIRVVGNLALAPVEEHRFTVIDGSAARKAVAPSRPQLFAPIAYPSRTVLEGAKMNDKLVFSLAALAVSICVAGAIFMGSASSDSKLNALLNAPTKIVEVTTGDTLWNIAEKNPIDGLSITETVDAIKMVNDLDSGLLVPGMELSVPTAAR</sequence>
<dbReference type="Pfam" id="PF01476">
    <property type="entry name" value="LysM"/>
    <property type="match status" value="1"/>
</dbReference>
<dbReference type="PROSITE" id="PS51782">
    <property type="entry name" value="LYSM"/>
    <property type="match status" value="1"/>
</dbReference>
<keyword evidence="1" id="KW-1133">Transmembrane helix</keyword>
<comment type="caution">
    <text evidence="3">The sequence shown here is derived from an EMBL/GenBank/DDBJ whole genome shotgun (WGS) entry which is preliminary data.</text>
</comment>
<dbReference type="InterPro" id="IPR018392">
    <property type="entry name" value="LysM"/>
</dbReference>
<dbReference type="SUPFAM" id="SSF54106">
    <property type="entry name" value="LysM domain"/>
    <property type="match status" value="1"/>
</dbReference>
<evidence type="ECO:0000256" key="1">
    <source>
        <dbReference type="SAM" id="Phobius"/>
    </source>
</evidence>
<evidence type="ECO:0000313" key="4">
    <source>
        <dbReference type="Proteomes" id="UP000286050"/>
    </source>
</evidence>
<dbReference type="CDD" id="cd00118">
    <property type="entry name" value="LysM"/>
    <property type="match status" value="1"/>
</dbReference>
<dbReference type="RefSeq" id="WP_118271175.1">
    <property type="nucleotide sequence ID" value="NZ_QSJI01000001.1"/>
</dbReference>
<evidence type="ECO:0000259" key="2">
    <source>
        <dbReference type="PROSITE" id="PS51782"/>
    </source>
</evidence>
<accession>A0A414FZQ6</accession>
<keyword evidence="1" id="KW-0472">Membrane</keyword>
<gene>
    <name evidence="3" type="ORF">DW787_00500</name>
</gene>
<proteinExistence type="predicted"/>
<dbReference type="EMBL" id="QSJI01000001">
    <property type="protein sequence ID" value="RHD57363.1"/>
    <property type="molecule type" value="Genomic_DNA"/>
</dbReference>
<dbReference type="Gene3D" id="3.10.350.10">
    <property type="entry name" value="LysM domain"/>
    <property type="match status" value="1"/>
</dbReference>
<protein>
    <submittedName>
        <fullName evidence="3">LysM peptidoglycan-binding domain-containing protein</fullName>
    </submittedName>
</protein>
<name>A0A414FZQ6_9ACTN</name>
<organism evidence="3 4">
    <name type="scientific">Collinsella intestinalis</name>
    <dbReference type="NCBI Taxonomy" id="147207"/>
    <lineage>
        <taxon>Bacteria</taxon>
        <taxon>Bacillati</taxon>
        <taxon>Actinomycetota</taxon>
        <taxon>Coriobacteriia</taxon>
        <taxon>Coriobacteriales</taxon>
        <taxon>Coriobacteriaceae</taxon>
        <taxon>Collinsella</taxon>
    </lineage>
</organism>
<keyword evidence="1" id="KW-0812">Transmembrane</keyword>
<dbReference type="SMART" id="SM00257">
    <property type="entry name" value="LysM"/>
    <property type="match status" value="1"/>
</dbReference>
<reference evidence="3 4" key="1">
    <citation type="submission" date="2018-08" db="EMBL/GenBank/DDBJ databases">
        <title>A genome reference for cultivated species of the human gut microbiota.</title>
        <authorList>
            <person name="Zou Y."/>
            <person name="Xue W."/>
            <person name="Luo G."/>
        </authorList>
    </citation>
    <scope>NUCLEOTIDE SEQUENCE [LARGE SCALE GENOMIC DNA]</scope>
    <source>
        <strain evidence="3 4">AM30-5LB</strain>
    </source>
</reference>
<dbReference type="InterPro" id="IPR036779">
    <property type="entry name" value="LysM_dom_sf"/>
</dbReference>
<dbReference type="Proteomes" id="UP000286050">
    <property type="component" value="Unassembled WGS sequence"/>
</dbReference>
<evidence type="ECO:0000313" key="3">
    <source>
        <dbReference type="EMBL" id="RHD57363.1"/>
    </source>
</evidence>
<feature type="transmembrane region" description="Helical" evidence="1">
    <location>
        <begin position="61"/>
        <end position="80"/>
    </location>
</feature>
<dbReference type="AlphaFoldDB" id="A0A414FZQ6"/>